<evidence type="ECO:0000313" key="9">
    <source>
        <dbReference type="EMBL" id="KFZ56949.1"/>
    </source>
</evidence>
<reference evidence="9 10" key="1">
    <citation type="submission" date="2014-04" db="EMBL/GenBank/DDBJ databases">
        <title>Genome evolution of avian class.</title>
        <authorList>
            <person name="Zhang G."/>
            <person name="Li C."/>
        </authorList>
    </citation>
    <scope>NUCLEOTIDE SEQUENCE [LARGE SCALE GENOMIC DNA]</scope>
    <source>
        <strain evidence="9">BGI_N338</strain>
    </source>
</reference>
<keyword evidence="4" id="KW-0722">Serine protease inhibitor</keyword>
<dbReference type="SMART" id="SM01361">
    <property type="entry name" value="A2M_recep"/>
    <property type="match status" value="1"/>
</dbReference>
<dbReference type="FunFam" id="1.50.10.20:FF:000001">
    <property type="entry name" value="CD109 isoform 1"/>
    <property type="match status" value="1"/>
</dbReference>
<dbReference type="Gene3D" id="2.60.120.1540">
    <property type="match status" value="1"/>
</dbReference>
<dbReference type="Pfam" id="PF07678">
    <property type="entry name" value="TED_complement"/>
    <property type="match status" value="1"/>
</dbReference>
<accession>A0A094KYC3</accession>
<dbReference type="SUPFAM" id="SSF81296">
    <property type="entry name" value="E set domains"/>
    <property type="match status" value="1"/>
</dbReference>
<evidence type="ECO:0000256" key="6">
    <source>
        <dbReference type="ARBA" id="ARBA00023180"/>
    </source>
</evidence>
<organism evidence="9 10">
    <name type="scientific">Podiceps cristatus</name>
    <name type="common">Great crested grebe</name>
    <dbReference type="NCBI Taxonomy" id="345573"/>
    <lineage>
        <taxon>Eukaryota</taxon>
        <taxon>Metazoa</taxon>
        <taxon>Chordata</taxon>
        <taxon>Craniata</taxon>
        <taxon>Vertebrata</taxon>
        <taxon>Euteleostomi</taxon>
        <taxon>Archelosauria</taxon>
        <taxon>Archosauria</taxon>
        <taxon>Dinosauria</taxon>
        <taxon>Saurischia</taxon>
        <taxon>Theropoda</taxon>
        <taxon>Coelurosauria</taxon>
        <taxon>Aves</taxon>
        <taxon>Neognathae</taxon>
        <taxon>Neoaves</taxon>
        <taxon>Mirandornithes</taxon>
        <taxon>Podicipediformes</taxon>
        <taxon>Podicipedidae</taxon>
        <taxon>Podiceps</taxon>
    </lineage>
</organism>
<dbReference type="InterPro" id="IPR013783">
    <property type="entry name" value="Ig-like_fold"/>
</dbReference>
<dbReference type="SMART" id="SM01360">
    <property type="entry name" value="A2M"/>
    <property type="match status" value="1"/>
</dbReference>
<evidence type="ECO:0000256" key="1">
    <source>
        <dbReference type="ARBA" id="ARBA00010952"/>
    </source>
</evidence>
<keyword evidence="3" id="KW-0732">Signal</keyword>
<feature type="non-terminal residue" evidence="9">
    <location>
        <position position="967"/>
    </location>
</feature>
<dbReference type="SUPFAM" id="SSF49410">
    <property type="entry name" value="Alpha-macroglobulin receptor domain"/>
    <property type="match status" value="1"/>
</dbReference>
<dbReference type="InterPro" id="IPR050473">
    <property type="entry name" value="A2M/Complement_sys"/>
</dbReference>
<dbReference type="InterPro" id="IPR041813">
    <property type="entry name" value="A2M_TED"/>
</dbReference>
<dbReference type="InterPro" id="IPR001599">
    <property type="entry name" value="Macroglobln_a2"/>
</dbReference>
<evidence type="ECO:0000259" key="7">
    <source>
        <dbReference type="SMART" id="SM01360"/>
    </source>
</evidence>
<dbReference type="SUPFAM" id="SSF48239">
    <property type="entry name" value="Terpenoid cyclases/Protein prenyltransferases"/>
    <property type="match status" value="1"/>
</dbReference>
<sequence length="967" mass="107306">LKGFFSIPLTFSLIHAPAPRLVVYVIFPNGKIIADSAIFSVSMCFSNKVELGFSVPQTLPDSEVGLHLLAAPGSTCFICADFFFFFCFFSLSQIYGLYPSVYNSRYPRQVSEDDHSCGLPNSDEPDVFTAFRVKMVDLVGCISAFIFLQEMGLKIMSNTNIKKPRVCPTTPSTTLLQETGMFTSRPMLMFAQPYKAYNKHLTTTYEPTIFSPISSAEEKVRKHFPKTWIWDLYSVGPSGNKNITVTVPDTITEWKAGMFCIGHNGFGFAPTSSLLVFKPFLVELTLPSSVIQGETFILKATVFNYLQRCMKIQVTVEELTHFQLKPCKGCVYSSCLCAREAKTFQWSVTAEQLGHMNITLNTEAVATEELCGEEVPFVPNQGQKDMVTKLLLVRPEGVLVEKARSSILCPKKGNPAQESVSLMLPLNVVEGSVRATVSVTGDLMGTAVQNLDHLVQLPHGCGEQNMVLFAPIVYVLQYLEKTRQLTPEIKERATGFLRNGNTEILSCFPGYQIQLQYQHPDGSFSEFGTKDEYGNTWLTAFVVKCFVQAKPYIFLDNRTIQAALTWLEFHQLPNGCFRNVGQLFHTAMKGGVDGEILLSAYITAAYLEAGEAPEVKVEILCHALALRSESWRAYGAQGFSLPKAASTYTQALLAYTFALAKDSQHTQELLDMLGQKAIRAGGQIHWSQTPSKPRPNTSPWSQPLSVDVELTAYVLLALLSKPNVTGSDLTTASSIVAWLTRQQNAYGGFASTQDTVVALQALAKYAALTYSTKGVAEVRVRSQRGFGRKFQVSYRNRLLVQEAALTEVPDKFSVQALGSCCVFTRMVLRYNMPSPQASTSFALRVKTEPVNCTEDNRHSVAVYVNVRYTGKRPTSNMVIVEVSLLSGYVLAPGSGMSVRSLESEQRTEKTQGGVAIYLDKLSHKSETYVLHLEREIGVTNLKPGHVRVYDYYHPEEQALADYNIFCI</sequence>
<evidence type="ECO:0000256" key="2">
    <source>
        <dbReference type="ARBA" id="ARBA00022690"/>
    </source>
</evidence>
<dbReference type="Gene3D" id="2.20.130.20">
    <property type="match status" value="1"/>
</dbReference>
<proteinExistence type="inferred from homology"/>
<dbReference type="InterPro" id="IPR014756">
    <property type="entry name" value="Ig_E-set"/>
</dbReference>
<dbReference type="OrthoDB" id="9998011at2759"/>
<dbReference type="Gene3D" id="2.60.40.10">
    <property type="entry name" value="Immunoglobulins"/>
    <property type="match status" value="1"/>
</dbReference>
<dbReference type="InterPro" id="IPR009048">
    <property type="entry name" value="A-macroglobulin_rcpt-bd"/>
</dbReference>
<dbReference type="Pfam" id="PF07703">
    <property type="entry name" value="A2M_BRD"/>
    <property type="match status" value="1"/>
</dbReference>
<dbReference type="SMART" id="SM01419">
    <property type="entry name" value="Thiol-ester_cl"/>
    <property type="match status" value="1"/>
</dbReference>
<dbReference type="AlphaFoldDB" id="A0A094KYC3"/>
<dbReference type="PROSITE" id="PS00477">
    <property type="entry name" value="ALPHA_2_MACROGLOBULIN"/>
    <property type="match status" value="1"/>
</dbReference>
<feature type="domain" description="Alpha-2-macroglobulin" evidence="7">
    <location>
        <begin position="227"/>
        <end position="316"/>
    </location>
</feature>
<dbReference type="Proteomes" id="UP000053854">
    <property type="component" value="Unassembled WGS sequence"/>
</dbReference>
<dbReference type="Pfam" id="PF00207">
    <property type="entry name" value="A2M"/>
    <property type="match status" value="1"/>
</dbReference>
<gene>
    <name evidence="9" type="ORF">N338_04211</name>
</gene>
<feature type="domain" description="Alpha-macroglobulin receptor-binding" evidence="8">
    <location>
        <begin position="875"/>
        <end position="962"/>
    </location>
</feature>
<feature type="non-terminal residue" evidence="9">
    <location>
        <position position="1"/>
    </location>
</feature>
<dbReference type="InterPro" id="IPR008930">
    <property type="entry name" value="Terpenoid_cyclase/PrenylTrfase"/>
</dbReference>
<dbReference type="PANTHER" id="PTHR11412">
    <property type="entry name" value="MACROGLOBULIN / COMPLEMENT"/>
    <property type="match status" value="1"/>
</dbReference>
<dbReference type="Gene3D" id="1.50.10.20">
    <property type="match status" value="1"/>
</dbReference>
<keyword evidence="6" id="KW-0325">Glycoprotein</keyword>
<keyword evidence="10" id="KW-1185">Reference proteome</keyword>
<comment type="similarity">
    <text evidence="1">Belongs to the protease inhibitor I39 (alpha-2-macroglobulin) family.</text>
</comment>
<dbReference type="Pfam" id="PF07677">
    <property type="entry name" value="A2M_recep"/>
    <property type="match status" value="1"/>
</dbReference>
<dbReference type="CDD" id="cd02897">
    <property type="entry name" value="A2M_2"/>
    <property type="match status" value="1"/>
</dbReference>
<evidence type="ECO:0000256" key="3">
    <source>
        <dbReference type="ARBA" id="ARBA00022729"/>
    </source>
</evidence>
<name>A0A094KYC3_PODCR</name>
<evidence type="ECO:0000256" key="5">
    <source>
        <dbReference type="ARBA" id="ARBA00023157"/>
    </source>
</evidence>
<dbReference type="GO" id="GO:0005615">
    <property type="term" value="C:extracellular space"/>
    <property type="evidence" value="ECO:0007669"/>
    <property type="project" value="InterPro"/>
</dbReference>
<dbReference type="InterPro" id="IPR036595">
    <property type="entry name" value="A-macroglobulin_rcpt-bd_sf"/>
</dbReference>
<dbReference type="InterPro" id="IPR047565">
    <property type="entry name" value="Alpha-macroglob_thiol-ester_cl"/>
</dbReference>
<dbReference type="PANTHER" id="PTHR11412:SF182">
    <property type="entry name" value="ALPHA-2-MACROGLOBULIN-LIKE PROTEIN 1"/>
    <property type="match status" value="1"/>
</dbReference>
<protein>
    <submittedName>
        <fullName evidence="9">Alpha-2-macroglobulin-like 1</fullName>
    </submittedName>
</protein>
<evidence type="ECO:0000259" key="8">
    <source>
        <dbReference type="SMART" id="SM01361"/>
    </source>
</evidence>
<dbReference type="GO" id="GO:0004867">
    <property type="term" value="F:serine-type endopeptidase inhibitor activity"/>
    <property type="evidence" value="ECO:0007669"/>
    <property type="project" value="UniProtKB-KW"/>
</dbReference>
<dbReference type="Gene3D" id="2.60.40.690">
    <property type="entry name" value="Alpha-macroglobulin, receptor-binding domain"/>
    <property type="match status" value="1"/>
</dbReference>
<keyword evidence="5" id="KW-1015">Disulfide bond</keyword>
<keyword evidence="2" id="KW-0646">Protease inhibitor</keyword>
<dbReference type="InterPro" id="IPR011626">
    <property type="entry name" value="Alpha-macroglobulin_TED"/>
</dbReference>
<dbReference type="InterPro" id="IPR011625">
    <property type="entry name" value="A2M_N_BRD"/>
</dbReference>
<dbReference type="InterPro" id="IPR019742">
    <property type="entry name" value="MacrogloblnA2_CS"/>
</dbReference>
<dbReference type="EMBL" id="KL255017">
    <property type="protein sequence ID" value="KFZ56949.1"/>
    <property type="molecule type" value="Genomic_DNA"/>
</dbReference>
<evidence type="ECO:0000256" key="4">
    <source>
        <dbReference type="ARBA" id="ARBA00022900"/>
    </source>
</evidence>
<evidence type="ECO:0000313" key="10">
    <source>
        <dbReference type="Proteomes" id="UP000053854"/>
    </source>
</evidence>